<dbReference type="InterPro" id="IPR003439">
    <property type="entry name" value="ABC_transporter-like_ATP-bd"/>
</dbReference>
<evidence type="ECO:0000256" key="4">
    <source>
        <dbReference type="ARBA" id="ARBA00022840"/>
    </source>
</evidence>
<dbReference type="InterPro" id="IPR027417">
    <property type="entry name" value="P-loop_NTPase"/>
</dbReference>
<keyword evidence="7" id="KW-1185">Reference proteome</keyword>
<keyword evidence="2" id="KW-0813">Transport</keyword>
<dbReference type="EMBL" id="PDJG01000001">
    <property type="protein sequence ID" value="PFG32392.1"/>
    <property type="molecule type" value="Genomic_DNA"/>
</dbReference>
<evidence type="ECO:0000256" key="1">
    <source>
        <dbReference type="ARBA" id="ARBA00005417"/>
    </source>
</evidence>
<dbReference type="PANTHER" id="PTHR43335:SF2">
    <property type="entry name" value="ABC TRANSPORTER, ATP-BINDING PROTEIN"/>
    <property type="match status" value="1"/>
</dbReference>
<reference evidence="6 7" key="1">
    <citation type="submission" date="2017-10" db="EMBL/GenBank/DDBJ databases">
        <title>Sequencing the genomes of 1000 actinobacteria strains.</title>
        <authorList>
            <person name="Klenk H.-P."/>
        </authorList>
    </citation>
    <scope>NUCLEOTIDE SEQUENCE [LARGE SCALE GENOMIC DNA]</scope>
    <source>
        <strain evidence="6 7">DSM 18966</strain>
    </source>
</reference>
<comment type="caution">
    <text evidence="6">The sequence shown here is derived from an EMBL/GenBank/DDBJ whole genome shotgun (WGS) entry which is preliminary data.</text>
</comment>
<dbReference type="InterPro" id="IPR003593">
    <property type="entry name" value="AAA+_ATPase"/>
</dbReference>
<organism evidence="6 7">
    <name type="scientific">Sanguibacter antarcticus</name>
    <dbReference type="NCBI Taxonomy" id="372484"/>
    <lineage>
        <taxon>Bacteria</taxon>
        <taxon>Bacillati</taxon>
        <taxon>Actinomycetota</taxon>
        <taxon>Actinomycetes</taxon>
        <taxon>Micrococcales</taxon>
        <taxon>Sanguibacteraceae</taxon>
        <taxon>Sanguibacter</taxon>
    </lineage>
</organism>
<feature type="domain" description="ABC transporter" evidence="5">
    <location>
        <begin position="1"/>
        <end position="230"/>
    </location>
</feature>
<keyword evidence="3" id="KW-0547">Nucleotide-binding</keyword>
<dbReference type="Proteomes" id="UP000225548">
    <property type="component" value="Unassembled WGS sequence"/>
</dbReference>
<accession>A0A2A9E2F7</accession>
<evidence type="ECO:0000256" key="2">
    <source>
        <dbReference type="ARBA" id="ARBA00022448"/>
    </source>
</evidence>
<dbReference type="AlphaFoldDB" id="A0A2A9E2F7"/>
<proteinExistence type="inferred from homology"/>
<evidence type="ECO:0000259" key="5">
    <source>
        <dbReference type="PROSITE" id="PS50893"/>
    </source>
</evidence>
<dbReference type="SMART" id="SM00382">
    <property type="entry name" value="AAA"/>
    <property type="match status" value="1"/>
</dbReference>
<evidence type="ECO:0000313" key="7">
    <source>
        <dbReference type="Proteomes" id="UP000225548"/>
    </source>
</evidence>
<protein>
    <submittedName>
        <fullName evidence="6">ABC-2 type transport system ATP-binding protein</fullName>
    </submittedName>
</protein>
<dbReference type="Gene3D" id="3.40.50.300">
    <property type="entry name" value="P-loop containing nucleotide triphosphate hydrolases"/>
    <property type="match status" value="1"/>
</dbReference>
<comment type="similarity">
    <text evidence="1">Belongs to the ABC transporter superfamily.</text>
</comment>
<keyword evidence="4 6" id="KW-0067">ATP-binding</keyword>
<dbReference type="Pfam" id="PF00005">
    <property type="entry name" value="ABC_tran"/>
    <property type="match status" value="1"/>
</dbReference>
<dbReference type="GO" id="GO:0005524">
    <property type="term" value="F:ATP binding"/>
    <property type="evidence" value="ECO:0007669"/>
    <property type="project" value="UniProtKB-KW"/>
</dbReference>
<dbReference type="PANTHER" id="PTHR43335">
    <property type="entry name" value="ABC TRANSPORTER, ATP-BINDING PROTEIN"/>
    <property type="match status" value="1"/>
</dbReference>
<name>A0A2A9E2F7_9MICO</name>
<sequence>MIAEHVSQGYGHTSVLADVSIRLEAGTIALLGPNGAGKTTLLRTLATVQPLRGGRLEICGQDVHSERLARAARRSLGYLPQGFGYDPAMSVFDFVFYGAWVRGVPRAERTEDTNEALSYVGLADRAREKMGRLSGGMRQRAGIAWAIVGRPAIALLDEPTVGLDPEQRIDFRNLLRGLTGTAVLLSTHLTDDVDAVCDRVIVMDKGSIIFTGTTKELKTKDDGGPGNTSIERGYISLLAQGDRVA</sequence>
<evidence type="ECO:0000256" key="3">
    <source>
        <dbReference type="ARBA" id="ARBA00022741"/>
    </source>
</evidence>
<evidence type="ECO:0000313" key="6">
    <source>
        <dbReference type="EMBL" id="PFG32392.1"/>
    </source>
</evidence>
<dbReference type="PROSITE" id="PS50893">
    <property type="entry name" value="ABC_TRANSPORTER_2"/>
    <property type="match status" value="1"/>
</dbReference>
<gene>
    <name evidence="6" type="ORF">ATL42_0222</name>
</gene>
<dbReference type="SUPFAM" id="SSF52540">
    <property type="entry name" value="P-loop containing nucleoside triphosphate hydrolases"/>
    <property type="match status" value="1"/>
</dbReference>
<dbReference type="GO" id="GO:0016887">
    <property type="term" value="F:ATP hydrolysis activity"/>
    <property type="evidence" value="ECO:0007669"/>
    <property type="project" value="InterPro"/>
</dbReference>